<dbReference type="CDD" id="cd01948">
    <property type="entry name" value="EAL"/>
    <property type="match status" value="1"/>
</dbReference>
<dbReference type="CDD" id="cd01949">
    <property type="entry name" value="GGDEF"/>
    <property type="match status" value="1"/>
</dbReference>
<dbReference type="InterPro" id="IPR029787">
    <property type="entry name" value="Nucleotide_cyclase"/>
</dbReference>
<evidence type="ECO:0000259" key="1">
    <source>
        <dbReference type="PROSITE" id="PS50112"/>
    </source>
</evidence>
<dbReference type="InterPro" id="IPR029016">
    <property type="entry name" value="GAF-like_dom_sf"/>
</dbReference>
<dbReference type="InterPro" id="IPR052155">
    <property type="entry name" value="Biofilm_reg_signaling"/>
</dbReference>
<feature type="domain" description="PAS" evidence="1">
    <location>
        <begin position="593"/>
        <end position="638"/>
    </location>
</feature>
<dbReference type="NCBIfam" id="TIGR00229">
    <property type="entry name" value="sensory_box"/>
    <property type="match status" value="2"/>
</dbReference>
<dbReference type="SUPFAM" id="SSF55073">
    <property type="entry name" value="Nucleotide cyclase"/>
    <property type="match status" value="1"/>
</dbReference>
<dbReference type="NCBIfam" id="TIGR00254">
    <property type="entry name" value="GGDEF"/>
    <property type="match status" value="1"/>
</dbReference>
<dbReference type="InterPro" id="IPR001610">
    <property type="entry name" value="PAC"/>
</dbReference>
<dbReference type="Gene3D" id="3.30.450.20">
    <property type="entry name" value="PAS domain"/>
    <property type="match status" value="4"/>
</dbReference>
<dbReference type="SUPFAM" id="SSF141868">
    <property type="entry name" value="EAL domain-like"/>
    <property type="match status" value="1"/>
</dbReference>
<dbReference type="Pfam" id="PF00990">
    <property type="entry name" value="GGDEF"/>
    <property type="match status" value="1"/>
</dbReference>
<dbReference type="Proteomes" id="UP000502041">
    <property type="component" value="Chromosome"/>
</dbReference>
<dbReference type="SMART" id="SM00052">
    <property type="entry name" value="EAL"/>
    <property type="match status" value="1"/>
</dbReference>
<reference evidence="5 6" key="1">
    <citation type="submission" date="2020-04" db="EMBL/GenBank/DDBJ databases">
        <title>Complete genome of a Psychrophilic, Marine, Gas Vacuolate Bacterium Polaromonas vacuolata KCTC 22033T.</title>
        <authorList>
            <person name="Hwang K."/>
            <person name="Kim K.M."/>
        </authorList>
    </citation>
    <scope>NUCLEOTIDE SEQUENCE [LARGE SCALE GENOMIC DNA]</scope>
    <source>
        <strain evidence="5 6">KCTC 22033</strain>
    </source>
</reference>
<dbReference type="GO" id="GO:0003824">
    <property type="term" value="F:catalytic activity"/>
    <property type="evidence" value="ECO:0007669"/>
    <property type="project" value="UniProtKB-ARBA"/>
</dbReference>
<dbReference type="Pfam" id="PF00989">
    <property type="entry name" value="PAS"/>
    <property type="match status" value="1"/>
</dbReference>
<evidence type="ECO:0000313" key="5">
    <source>
        <dbReference type="EMBL" id="QJC57359.1"/>
    </source>
</evidence>
<dbReference type="InterPro" id="IPR043128">
    <property type="entry name" value="Rev_trsase/Diguanyl_cyclase"/>
</dbReference>
<dbReference type="InterPro" id="IPR035965">
    <property type="entry name" value="PAS-like_dom_sf"/>
</dbReference>
<feature type="domain" description="PAS" evidence="1">
    <location>
        <begin position="24"/>
        <end position="62"/>
    </location>
</feature>
<dbReference type="SMART" id="SM00086">
    <property type="entry name" value="PAC"/>
    <property type="match status" value="3"/>
</dbReference>
<feature type="domain" description="EAL" evidence="3">
    <location>
        <begin position="892"/>
        <end position="1146"/>
    </location>
</feature>
<dbReference type="InterPro" id="IPR035919">
    <property type="entry name" value="EAL_sf"/>
</dbReference>
<dbReference type="Gene3D" id="3.20.20.450">
    <property type="entry name" value="EAL domain"/>
    <property type="match status" value="1"/>
</dbReference>
<dbReference type="InterPro" id="IPR000160">
    <property type="entry name" value="GGDEF_dom"/>
</dbReference>
<dbReference type="KEGG" id="pvac:HC248_02684"/>
<protein>
    <submittedName>
        <fullName evidence="5">Putative signaling protein</fullName>
    </submittedName>
</protein>
<accession>A0A6H2HBV8</accession>
<organism evidence="5 6">
    <name type="scientific">Polaromonas vacuolata</name>
    <dbReference type="NCBI Taxonomy" id="37448"/>
    <lineage>
        <taxon>Bacteria</taxon>
        <taxon>Pseudomonadati</taxon>
        <taxon>Pseudomonadota</taxon>
        <taxon>Betaproteobacteria</taxon>
        <taxon>Burkholderiales</taxon>
        <taxon>Comamonadaceae</taxon>
        <taxon>Polaromonas</taxon>
    </lineage>
</organism>
<evidence type="ECO:0000259" key="3">
    <source>
        <dbReference type="PROSITE" id="PS50883"/>
    </source>
</evidence>
<dbReference type="PROSITE" id="PS50883">
    <property type="entry name" value="EAL"/>
    <property type="match status" value="1"/>
</dbReference>
<dbReference type="GO" id="GO:0006355">
    <property type="term" value="P:regulation of DNA-templated transcription"/>
    <property type="evidence" value="ECO:0007669"/>
    <property type="project" value="InterPro"/>
</dbReference>
<keyword evidence="6" id="KW-1185">Reference proteome</keyword>
<evidence type="ECO:0000313" key="6">
    <source>
        <dbReference type="Proteomes" id="UP000502041"/>
    </source>
</evidence>
<dbReference type="SMART" id="SM00267">
    <property type="entry name" value="GGDEF"/>
    <property type="match status" value="1"/>
</dbReference>
<dbReference type="PANTHER" id="PTHR44757">
    <property type="entry name" value="DIGUANYLATE CYCLASE DGCP"/>
    <property type="match status" value="1"/>
</dbReference>
<dbReference type="InterPro" id="IPR013767">
    <property type="entry name" value="PAS_fold"/>
</dbReference>
<dbReference type="PROSITE" id="PS50113">
    <property type="entry name" value="PAC"/>
    <property type="match status" value="2"/>
</dbReference>
<dbReference type="InterPro" id="IPR000700">
    <property type="entry name" value="PAS-assoc_C"/>
</dbReference>
<dbReference type="PROSITE" id="PS50887">
    <property type="entry name" value="GGDEF"/>
    <property type="match status" value="1"/>
</dbReference>
<feature type="domain" description="PAC" evidence="2">
    <location>
        <begin position="666"/>
        <end position="718"/>
    </location>
</feature>
<feature type="domain" description="GGDEF" evidence="4">
    <location>
        <begin position="750"/>
        <end position="883"/>
    </location>
</feature>
<proteinExistence type="predicted"/>
<dbReference type="SUPFAM" id="SSF55781">
    <property type="entry name" value="GAF domain-like"/>
    <property type="match status" value="1"/>
</dbReference>
<evidence type="ECO:0000259" key="2">
    <source>
        <dbReference type="PROSITE" id="PS50113"/>
    </source>
</evidence>
<dbReference type="Gene3D" id="3.30.70.270">
    <property type="match status" value="1"/>
</dbReference>
<sequence length="1153" mass="127902">MPQGILRTLSHEALITEGALQSAIFNSINFSCIATDTKGVIQIFSMGAERMLGYAAKEVVNRITPADISDLEEVIARAKNLSLTLYTHIEPGFEALIFNASRGIEDIYELTYIRKDGSRFPAMVSVTALRDEEDLIIGYLLIGTDNTARKKIEKERTKLDQRLRDLQFYTQSLFEASIDAIITTNPEGIVTDVNQRMEVLTARTRSELIGSPFNRHFTDPHRAQAVISKALSNGKLTNYELTALSQDKQETVVSCNAAIFYDQEKRVRGVFAAARVVTAQKAAEHALRTSEMFSKSTLDAASSPICVLNKSGEILAVNRAWCDGADAANKQPQHMNFSSGIGSNYLDLCDEASGQYATQAALLAKSIRRVIEDESQELTIEYAAFTATEKSWFLARITRFHGDSANVVVAHVNITERKIAALREHHQHRVVQLLAAKAPFEDVLSAIARNVEEINENLLCSIELLAKDGRNSRIGAAPSLPDFFKSAIGDKSVMDDKDAKGRVGQEAISSSQRFLTKDDACLCCLATYQKLADQYGIHSSWAQSIVSAQDQQLGIFTIYQRHLHVPSNADLQLVQDQASLVAVAIEKIQAETQQRLAASVFSHVREAIMITDAAGMIVEVNETFSRITGHEQSDAAGKPMRMLSSNQQSHAFFLTMWHELVEKGHWSGETLSQRKNGDNFASMLSISAVRDTLGATQNYVALFSDITLMKQHAEQLEHIAHYDSLTHLPNRVLLADRLKQALLNCKRRGNSLAVVFLDLDNFKKVNDEHGHNVGDELLVTLAQRMKAALRSGDTLARLGGDEFVAILVDMQTSNDYEQVVHRLLEAASSPVMTTEHELCVSASIGVTIYPHDDGDADLLIRHADQAMYAAKQTGRNRYNLFDMDLEEAMLTRHSGLENIRQALENKEFVLFYQPKINMATNEVVGSEALIRWQHPTRGLLSPADFLPLIENHPLSVMVGEWVIETALKQLSIWRGMGLNIPVSVNIGARQLQEDEFEAHLTKALEAHRDVPSHCLELEVLESSALEDMNKISRVMRACCALGVRFLLDDFGTGHSSLTHLRRLPADVIKIDQSFVRDMLEDSEDLAIVKGVIALAVTLKLEIIAEGVETKAHGDMLISLGCTLAQGYGIARPMPEDKLPNWVKNWHTNPAWTA</sequence>
<dbReference type="PROSITE" id="PS50112">
    <property type="entry name" value="PAS"/>
    <property type="match status" value="3"/>
</dbReference>
<dbReference type="EMBL" id="CP051461">
    <property type="protein sequence ID" value="QJC57359.1"/>
    <property type="molecule type" value="Genomic_DNA"/>
</dbReference>
<name>A0A6H2HBV8_9BURK</name>
<dbReference type="Pfam" id="PF00563">
    <property type="entry name" value="EAL"/>
    <property type="match status" value="1"/>
</dbReference>
<dbReference type="SMART" id="SM00091">
    <property type="entry name" value="PAS"/>
    <property type="match status" value="4"/>
</dbReference>
<dbReference type="Gene3D" id="3.30.450.40">
    <property type="match status" value="1"/>
</dbReference>
<dbReference type="FunFam" id="3.30.70.270:FF:000001">
    <property type="entry name" value="Diguanylate cyclase domain protein"/>
    <property type="match status" value="1"/>
</dbReference>
<dbReference type="InterPro" id="IPR001633">
    <property type="entry name" value="EAL_dom"/>
</dbReference>
<dbReference type="SUPFAM" id="SSF55785">
    <property type="entry name" value="PYP-like sensor domain (PAS domain)"/>
    <property type="match status" value="4"/>
</dbReference>
<feature type="domain" description="PAC" evidence="2">
    <location>
        <begin position="106"/>
        <end position="158"/>
    </location>
</feature>
<dbReference type="PANTHER" id="PTHR44757:SF2">
    <property type="entry name" value="BIOFILM ARCHITECTURE MAINTENANCE PROTEIN MBAA"/>
    <property type="match status" value="1"/>
</dbReference>
<dbReference type="CDD" id="cd00130">
    <property type="entry name" value="PAS"/>
    <property type="match status" value="3"/>
</dbReference>
<gene>
    <name evidence="5" type="ORF">HC248_02684</name>
</gene>
<feature type="domain" description="PAS" evidence="1">
    <location>
        <begin position="173"/>
        <end position="220"/>
    </location>
</feature>
<evidence type="ECO:0000259" key="4">
    <source>
        <dbReference type="PROSITE" id="PS50887"/>
    </source>
</evidence>
<dbReference type="AlphaFoldDB" id="A0A6H2HBV8"/>
<dbReference type="RefSeq" id="WP_168922883.1">
    <property type="nucleotide sequence ID" value="NZ_CP051461.1"/>
</dbReference>
<dbReference type="InterPro" id="IPR000014">
    <property type="entry name" value="PAS"/>
</dbReference>
<dbReference type="Pfam" id="PF13426">
    <property type="entry name" value="PAS_9"/>
    <property type="match status" value="2"/>
</dbReference>